<keyword evidence="2" id="KW-1185">Reference proteome</keyword>
<dbReference type="AlphaFoldDB" id="A0A5N5FZC9"/>
<comment type="caution">
    <text evidence="1">The sequence shown here is derived from an EMBL/GenBank/DDBJ whole genome shotgun (WGS) entry which is preliminary data.</text>
</comment>
<sequence length="125" mass="13734">MVMASNSDEYVVVGRLRYVEFWDNGISQALSEGEADGGKCGWKRRSRLFPRPRLLVEKAIQTLSKDEVAGGKGSDDVEDMFVDNVGMHIGHGGVDVSKRNSKHVNENDIGNEDDGVLESCCGKFN</sequence>
<accession>A0A5N5FZC9</accession>
<dbReference type="Proteomes" id="UP000327157">
    <property type="component" value="Chromosome 14"/>
</dbReference>
<organism evidence="1 2">
    <name type="scientific">Pyrus ussuriensis x Pyrus communis</name>
    <dbReference type="NCBI Taxonomy" id="2448454"/>
    <lineage>
        <taxon>Eukaryota</taxon>
        <taxon>Viridiplantae</taxon>
        <taxon>Streptophyta</taxon>
        <taxon>Embryophyta</taxon>
        <taxon>Tracheophyta</taxon>
        <taxon>Spermatophyta</taxon>
        <taxon>Magnoliopsida</taxon>
        <taxon>eudicotyledons</taxon>
        <taxon>Gunneridae</taxon>
        <taxon>Pentapetalae</taxon>
        <taxon>rosids</taxon>
        <taxon>fabids</taxon>
        <taxon>Rosales</taxon>
        <taxon>Rosaceae</taxon>
        <taxon>Amygdaloideae</taxon>
        <taxon>Maleae</taxon>
        <taxon>Pyrus</taxon>
    </lineage>
</organism>
<reference evidence="2" key="2">
    <citation type="submission" date="2019-10" db="EMBL/GenBank/DDBJ databases">
        <title>A de novo genome assembly of a pear dwarfing rootstock.</title>
        <authorList>
            <person name="Wang F."/>
            <person name="Wang J."/>
            <person name="Li S."/>
            <person name="Zhang Y."/>
            <person name="Fang M."/>
            <person name="Ma L."/>
            <person name="Zhao Y."/>
            <person name="Jiang S."/>
        </authorList>
    </citation>
    <scope>NUCLEOTIDE SEQUENCE [LARGE SCALE GENOMIC DNA]</scope>
</reference>
<evidence type="ECO:0000313" key="1">
    <source>
        <dbReference type="EMBL" id="KAB2608488.1"/>
    </source>
</evidence>
<evidence type="ECO:0000313" key="2">
    <source>
        <dbReference type="Proteomes" id="UP000327157"/>
    </source>
</evidence>
<dbReference type="EMBL" id="SMOL01000553">
    <property type="protein sequence ID" value="KAB2608488.1"/>
    <property type="molecule type" value="Genomic_DNA"/>
</dbReference>
<name>A0A5N5FZC9_9ROSA</name>
<reference evidence="1 2" key="3">
    <citation type="submission" date="2019-11" db="EMBL/GenBank/DDBJ databases">
        <title>A de novo genome assembly of a pear dwarfing rootstock.</title>
        <authorList>
            <person name="Wang F."/>
            <person name="Wang J."/>
            <person name="Li S."/>
            <person name="Zhang Y."/>
            <person name="Fang M."/>
            <person name="Ma L."/>
            <person name="Zhao Y."/>
            <person name="Jiang S."/>
        </authorList>
    </citation>
    <scope>NUCLEOTIDE SEQUENCE [LARGE SCALE GENOMIC DNA]</scope>
    <source>
        <strain evidence="1">S2</strain>
        <tissue evidence="1">Leaf</tissue>
    </source>
</reference>
<reference evidence="1 2" key="1">
    <citation type="submission" date="2019-09" db="EMBL/GenBank/DDBJ databases">
        <authorList>
            <person name="Ou C."/>
        </authorList>
    </citation>
    <scope>NUCLEOTIDE SEQUENCE [LARGE SCALE GENOMIC DNA]</scope>
    <source>
        <strain evidence="1">S2</strain>
        <tissue evidence="1">Leaf</tissue>
    </source>
</reference>
<proteinExistence type="predicted"/>
<gene>
    <name evidence="1" type="ORF">D8674_011656</name>
</gene>
<protein>
    <submittedName>
        <fullName evidence="1">Uncharacterized protein</fullName>
    </submittedName>
</protein>